<gene>
    <name evidence="3" type="ORF">GWC95_17750</name>
</gene>
<evidence type="ECO:0000256" key="1">
    <source>
        <dbReference type="ARBA" id="ARBA00023002"/>
    </source>
</evidence>
<protein>
    <submittedName>
        <fullName evidence="3">2-oxoacid:ferredoxin oxidoreductase subunit beta</fullName>
    </submittedName>
</protein>
<dbReference type="SUPFAM" id="SSF52518">
    <property type="entry name" value="Thiamin diphosphate-binding fold (THDP-binding)"/>
    <property type="match status" value="1"/>
</dbReference>
<dbReference type="InterPro" id="IPR029061">
    <property type="entry name" value="THDP-binding"/>
</dbReference>
<dbReference type="CDD" id="cd03375">
    <property type="entry name" value="TPP_OGFOR"/>
    <property type="match status" value="1"/>
</dbReference>
<dbReference type="RefSeq" id="WP_161820043.1">
    <property type="nucleotide sequence ID" value="NZ_JAACJS010000015.1"/>
</dbReference>
<keyword evidence="1" id="KW-0560">Oxidoreductase</keyword>
<reference evidence="3 4" key="1">
    <citation type="submission" date="2020-01" db="EMBL/GenBank/DDBJ databases">
        <title>Genome analysis.</title>
        <authorList>
            <person name="Wu S."/>
            <person name="Wang G."/>
        </authorList>
    </citation>
    <scope>NUCLEOTIDE SEQUENCE [LARGE SCALE GENOMIC DNA]</scope>
    <source>
        <strain evidence="3 4">SYL130</strain>
    </source>
</reference>
<name>A0ABW9ZXK8_9BACT</name>
<feature type="domain" description="Thiamine pyrophosphate enzyme TPP-binding" evidence="2">
    <location>
        <begin position="59"/>
        <end position="206"/>
    </location>
</feature>
<organism evidence="3 4">
    <name type="scientific">Sediminibacterium roseum</name>
    <dbReference type="NCBI Taxonomy" id="1978412"/>
    <lineage>
        <taxon>Bacteria</taxon>
        <taxon>Pseudomonadati</taxon>
        <taxon>Bacteroidota</taxon>
        <taxon>Chitinophagia</taxon>
        <taxon>Chitinophagales</taxon>
        <taxon>Chitinophagaceae</taxon>
        <taxon>Sediminibacterium</taxon>
    </lineage>
</organism>
<evidence type="ECO:0000259" key="2">
    <source>
        <dbReference type="Pfam" id="PF02775"/>
    </source>
</evidence>
<dbReference type="InterPro" id="IPR011766">
    <property type="entry name" value="TPP_enzyme_TPP-bd"/>
</dbReference>
<proteinExistence type="predicted"/>
<evidence type="ECO:0000313" key="3">
    <source>
        <dbReference type="EMBL" id="NCI51774.1"/>
    </source>
</evidence>
<dbReference type="InterPro" id="IPR051457">
    <property type="entry name" value="2-oxoacid:Fd_oxidoreductase"/>
</dbReference>
<accession>A0ABW9ZXK8</accession>
<evidence type="ECO:0000313" key="4">
    <source>
        <dbReference type="Proteomes" id="UP000753802"/>
    </source>
</evidence>
<dbReference type="EMBL" id="JAACJS010000015">
    <property type="protein sequence ID" value="NCI51774.1"/>
    <property type="molecule type" value="Genomic_DNA"/>
</dbReference>
<dbReference type="PANTHER" id="PTHR48084:SF4">
    <property type="entry name" value="2-OXOGLUTARATE OXIDOREDUCTASE SUBUNIT KORB"/>
    <property type="match status" value="1"/>
</dbReference>
<comment type="caution">
    <text evidence="3">The sequence shown here is derived from an EMBL/GenBank/DDBJ whole genome shotgun (WGS) entry which is preliminary data.</text>
</comment>
<dbReference type="Pfam" id="PF02775">
    <property type="entry name" value="TPP_enzyme_C"/>
    <property type="match status" value="1"/>
</dbReference>
<dbReference type="Proteomes" id="UP000753802">
    <property type="component" value="Unassembled WGS sequence"/>
</dbReference>
<sequence>MSETATTPSAPLLTAKDFATDQEVRWCPGCGDYSILAQVQKVMPSIGIPKENIVIISGIGCSSRFPYYMNTYGMHSIHGRATAVASGLKAARPELSVWIVTGDGDGLSIGGNHTIHLLRRNFDVNVLLFNNQIYGLTKGQYSPTSEENKITKSTPFGSIDHPFNPLALAMGADATFVARSMDRDPKHLQAMLTRSYQHKGSSFLEIYQNCNIFNDGAFEIFTEKSTKPEETLFLEQGKPLIFGATQNKGIKFDGMKPVVVELGNGVSADDLWIHDDRDFYKAQTLVRMFDDPAKSGDHFPRPFGVFYETDRPCYEDGMSMQIEEAIATKGKGNLDKLLRGKEVWEILG</sequence>
<dbReference type="PANTHER" id="PTHR48084">
    <property type="entry name" value="2-OXOGLUTARATE OXIDOREDUCTASE SUBUNIT KORB-RELATED"/>
    <property type="match status" value="1"/>
</dbReference>
<keyword evidence="4" id="KW-1185">Reference proteome</keyword>
<dbReference type="Gene3D" id="3.40.50.970">
    <property type="match status" value="1"/>
</dbReference>